<accession>A0ABR2KSF3</accession>
<evidence type="ECO:0000256" key="1">
    <source>
        <dbReference type="SAM" id="MobiDB-lite"/>
    </source>
</evidence>
<dbReference type="EMBL" id="JAPFFF010000003">
    <property type="protein sequence ID" value="KAK8894067.1"/>
    <property type="molecule type" value="Genomic_DNA"/>
</dbReference>
<dbReference type="PANTHER" id="PTHR12100:SF0">
    <property type="entry name" value="EXOCYST COMPLEX COMPONENT 5"/>
    <property type="match status" value="1"/>
</dbReference>
<protein>
    <submittedName>
        <fullName evidence="3">Exocyst complex component 5</fullName>
    </submittedName>
</protein>
<proteinExistence type="predicted"/>
<gene>
    <name evidence="3" type="ORF">M9Y10_022499</name>
</gene>
<reference evidence="3 4" key="1">
    <citation type="submission" date="2024-04" db="EMBL/GenBank/DDBJ databases">
        <title>Tritrichomonas musculus Genome.</title>
        <authorList>
            <person name="Alves-Ferreira E."/>
            <person name="Grigg M."/>
            <person name="Lorenzi H."/>
            <person name="Galac M."/>
        </authorList>
    </citation>
    <scope>NUCLEOTIDE SEQUENCE [LARGE SCALE GENOMIC DNA]</scope>
    <source>
        <strain evidence="3 4">EAF2021</strain>
    </source>
</reference>
<feature type="domain" description="Exocyst complex component Sec10-like alpha-helical bundle" evidence="2">
    <location>
        <begin position="254"/>
        <end position="760"/>
    </location>
</feature>
<dbReference type="InterPro" id="IPR009976">
    <property type="entry name" value="Sec10-like"/>
</dbReference>
<dbReference type="InterPro" id="IPR048627">
    <property type="entry name" value="Sec10_HB"/>
</dbReference>
<sequence>MSSNPSLILIDSKLGPIYENIVKKRPTEPTYFQIEEMRGVIQKEYDILLGQRKALENKLAEESKSAKKTRVKFRSNLLLVKENLNKCLTNSDSLAKSSTQLSVNFAQITNRLDSATTIVNRANSLSKAIQHIKMYNENEKLEDVINALKESGYPVENISKMAEDVAKLCKITDTIAKQGCVSTAVANLHEHAKKLVEALTPLISNSTDPHELHDYMRALMMLSPDDRPLNKYIEGTVFFNSVQGADLQYSDEFLSEGINSIKSRYEDLCNFVSDQCATLFRDVDIIFDRPAQVKHTLLMQICSRLFSVFVDSVLQYISQSRTDEFCPMLMYFYETTSNTFKNIWAIENQQFASSPSTYLDAIFMKHQRLYGQFEISRLKADLYSYVNPSLEKLERVYKQTGISVLFKKQEEIVNPFDVFNDEIPHEVLSASKEALVRCYYLSPPEQLSNEFTELMSIFLEGSFNKYLTGVIKACSFSLVQSKKEENIGRFIKLITLINSNVLSLEDAYKNTLKAILQPLSIVHNNFIKLKEQLISVLESETTIGLQNCIDLASIRAKEILSNKQKRQDYTPGQTTVNVQATPSTGPVGFLSQFTASLTKKKSSSNLSSSSNDSSNMMEPAMMGSPETTDACRHFSSFVRKIVNEVNAQMYGDNKESFLMQLGKSLFKVIFEHLCQYRYNFYGSRVLMVDVAEYQTVLDLFEVESVSKRMMDLATTSLLMTTNAQNLTDVVRGQSLSRRAIKLSRKMLPLRTDAKEIDIDNIIPIMSENQGRINRL</sequence>
<comment type="caution">
    <text evidence="3">The sequence shown here is derived from an EMBL/GenBank/DDBJ whole genome shotgun (WGS) entry which is preliminary data.</text>
</comment>
<organism evidence="3 4">
    <name type="scientific">Tritrichomonas musculus</name>
    <dbReference type="NCBI Taxonomy" id="1915356"/>
    <lineage>
        <taxon>Eukaryota</taxon>
        <taxon>Metamonada</taxon>
        <taxon>Parabasalia</taxon>
        <taxon>Tritrichomonadida</taxon>
        <taxon>Tritrichomonadidae</taxon>
        <taxon>Tritrichomonas</taxon>
    </lineage>
</organism>
<evidence type="ECO:0000313" key="4">
    <source>
        <dbReference type="Proteomes" id="UP001470230"/>
    </source>
</evidence>
<evidence type="ECO:0000313" key="3">
    <source>
        <dbReference type="EMBL" id="KAK8894067.1"/>
    </source>
</evidence>
<name>A0ABR2KSF3_9EUKA</name>
<evidence type="ECO:0000259" key="2">
    <source>
        <dbReference type="Pfam" id="PF07393"/>
    </source>
</evidence>
<feature type="compositionally biased region" description="Low complexity" evidence="1">
    <location>
        <begin position="603"/>
        <end position="615"/>
    </location>
</feature>
<dbReference type="PANTHER" id="PTHR12100">
    <property type="entry name" value="SEC10"/>
    <property type="match status" value="1"/>
</dbReference>
<keyword evidence="4" id="KW-1185">Reference proteome</keyword>
<dbReference type="Proteomes" id="UP001470230">
    <property type="component" value="Unassembled WGS sequence"/>
</dbReference>
<dbReference type="Pfam" id="PF07393">
    <property type="entry name" value="Sec10_HB"/>
    <property type="match status" value="1"/>
</dbReference>
<feature type="region of interest" description="Disordered" evidence="1">
    <location>
        <begin position="601"/>
        <end position="625"/>
    </location>
</feature>